<dbReference type="InterPro" id="IPR018060">
    <property type="entry name" value="HTH_AraC"/>
</dbReference>
<dbReference type="InterPro" id="IPR009057">
    <property type="entry name" value="Homeodomain-like_sf"/>
</dbReference>
<dbReference type="Gene3D" id="2.60.120.10">
    <property type="entry name" value="Jelly Rolls"/>
    <property type="match status" value="1"/>
</dbReference>
<evidence type="ECO:0000259" key="4">
    <source>
        <dbReference type="PROSITE" id="PS01124"/>
    </source>
</evidence>
<dbReference type="PROSITE" id="PS01124">
    <property type="entry name" value="HTH_ARAC_FAMILY_2"/>
    <property type="match status" value="1"/>
</dbReference>
<keyword evidence="3" id="KW-0804">Transcription</keyword>
<dbReference type="SMART" id="SM00342">
    <property type="entry name" value="HTH_ARAC"/>
    <property type="match status" value="1"/>
</dbReference>
<evidence type="ECO:0000313" key="6">
    <source>
        <dbReference type="Proteomes" id="UP000549971"/>
    </source>
</evidence>
<dbReference type="Pfam" id="PF02311">
    <property type="entry name" value="AraC_binding"/>
    <property type="match status" value="1"/>
</dbReference>
<dbReference type="Gene3D" id="1.10.10.60">
    <property type="entry name" value="Homeodomain-like"/>
    <property type="match status" value="2"/>
</dbReference>
<evidence type="ECO:0000256" key="3">
    <source>
        <dbReference type="ARBA" id="ARBA00023163"/>
    </source>
</evidence>
<dbReference type="InterPro" id="IPR050204">
    <property type="entry name" value="AraC_XylS_family_regulators"/>
</dbReference>
<dbReference type="GO" id="GO:0003700">
    <property type="term" value="F:DNA-binding transcription factor activity"/>
    <property type="evidence" value="ECO:0007669"/>
    <property type="project" value="InterPro"/>
</dbReference>
<evidence type="ECO:0000313" key="5">
    <source>
        <dbReference type="EMBL" id="MBB5835385.1"/>
    </source>
</evidence>
<dbReference type="InterPro" id="IPR037923">
    <property type="entry name" value="HTH-like"/>
</dbReference>
<dbReference type="InterPro" id="IPR014710">
    <property type="entry name" value="RmlC-like_jellyroll"/>
</dbReference>
<sequence>MEDPPVGNNRTLLHFVDGAVAYAGPYVHATGHPVHTHSFFEVAVITGGTGYHESLAGRQELDVGDVILLRPGVWHAYDGCADLELYNCCFSAELIQRELAWMREDPLLGFLLWTGPFSAQRRGILTTHLDGVTLAEAIGHLRGLGELRHESVHLHRGDIVGRLSLFLSCLARAVAATGVVGRETQIHPAVLTAMRMLEAAPAHQWTLTELADELHLVPGYLVRLFKSSTGLPPMAYLSRHRVELAADLLLHTDHSISRIAESVGWPDQNYFARRFKLHYGLTASGYRARFTHAAFPRPASQPRPMVRSRSG</sequence>
<keyword evidence="6" id="KW-1185">Reference proteome</keyword>
<dbReference type="SUPFAM" id="SSF46689">
    <property type="entry name" value="Homeodomain-like"/>
    <property type="match status" value="2"/>
</dbReference>
<dbReference type="RefSeq" id="WP_184795045.1">
    <property type="nucleotide sequence ID" value="NZ_JACHMY010000001.1"/>
</dbReference>
<name>A0A7W9J4T4_9ACTN</name>
<dbReference type="EMBL" id="JACHMY010000001">
    <property type="protein sequence ID" value="MBB5835385.1"/>
    <property type="molecule type" value="Genomic_DNA"/>
</dbReference>
<accession>A0A7W9J4T4</accession>
<protein>
    <submittedName>
        <fullName evidence="5">AraC family L-rhamnose operon transcriptional activator RhaR</fullName>
    </submittedName>
</protein>
<proteinExistence type="predicted"/>
<dbReference type="AlphaFoldDB" id="A0A7W9J4T4"/>
<gene>
    <name evidence="5" type="ORF">HDA39_002119</name>
</gene>
<keyword evidence="1" id="KW-0805">Transcription regulation</keyword>
<keyword evidence="2" id="KW-0238">DNA-binding</keyword>
<comment type="caution">
    <text evidence="5">The sequence shown here is derived from an EMBL/GenBank/DDBJ whole genome shotgun (WGS) entry which is preliminary data.</text>
</comment>
<evidence type="ECO:0000256" key="1">
    <source>
        <dbReference type="ARBA" id="ARBA00023015"/>
    </source>
</evidence>
<evidence type="ECO:0000256" key="2">
    <source>
        <dbReference type="ARBA" id="ARBA00023125"/>
    </source>
</evidence>
<reference evidence="5 6" key="1">
    <citation type="submission" date="2020-08" db="EMBL/GenBank/DDBJ databases">
        <title>Sequencing the genomes of 1000 actinobacteria strains.</title>
        <authorList>
            <person name="Klenk H.-P."/>
        </authorList>
    </citation>
    <scope>NUCLEOTIDE SEQUENCE [LARGE SCALE GENOMIC DNA]</scope>
    <source>
        <strain evidence="5 6">DSM 28967</strain>
    </source>
</reference>
<dbReference type="PANTHER" id="PTHR46796">
    <property type="entry name" value="HTH-TYPE TRANSCRIPTIONAL ACTIVATOR RHAS-RELATED"/>
    <property type="match status" value="1"/>
</dbReference>
<dbReference type="Pfam" id="PF12833">
    <property type="entry name" value="HTH_18"/>
    <property type="match status" value="1"/>
</dbReference>
<dbReference type="GO" id="GO:0043565">
    <property type="term" value="F:sequence-specific DNA binding"/>
    <property type="evidence" value="ECO:0007669"/>
    <property type="project" value="InterPro"/>
</dbReference>
<organism evidence="5 6">
    <name type="scientific">Kribbella italica</name>
    <dbReference type="NCBI Taxonomy" id="1540520"/>
    <lineage>
        <taxon>Bacteria</taxon>
        <taxon>Bacillati</taxon>
        <taxon>Actinomycetota</taxon>
        <taxon>Actinomycetes</taxon>
        <taxon>Propionibacteriales</taxon>
        <taxon>Kribbellaceae</taxon>
        <taxon>Kribbella</taxon>
    </lineage>
</organism>
<feature type="domain" description="HTH araC/xylS-type" evidence="4">
    <location>
        <begin position="191"/>
        <end position="289"/>
    </location>
</feature>
<dbReference type="InterPro" id="IPR003313">
    <property type="entry name" value="AraC-bd"/>
</dbReference>
<dbReference type="SUPFAM" id="SSF51215">
    <property type="entry name" value="Regulatory protein AraC"/>
    <property type="match status" value="1"/>
</dbReference>
<dbReference type="Proteomes" id="UP000549971">
    <property type="component" value="Unassembled WGS sequence"/>
</dbReference>